<sequence length="688" mass="76013">MLLRMYMPSNNDSFQLVNLSSDLIILSSDQYSISVYLWDHVAYNFTPLPRAPQITQRDFVITNVIPGDFNYDGRLDVLVMGQKDTGNPDSEILMRVYLGNGNDSFDSEYINVHSARKAQPIPFDANGDMKTDLVGYRFGDDAPTVSVWKNLADPKTPNKGMLFDVVPGSTYFNQTDLATCQWTNPHSNAFIDLDGDCLAGAFVLLRPSILVLNILPAIAYIIRFHLIPCLHVDLFFTCEGKTAADQSSYQIWRNAKELGFQKVLSGNLPQGAGPITFADIDGDGSVDMVVPVCYTSGSAAGKCELHIIYNKQVSLCSKSDESFALPSRPPPSSNETNPQVITCRKARDLCVSDPSFNFDSLRLNAADYVVFPLSDVLDGEMLLINDKAFKGILPVPVRAGDYNLDGYPDLLLISSSDSGSTSHVILLESVLCTPNTCSDEAVAAGRRSFVKVLKGAQTLTSITNARAAAFFDIDEDGTLDIMVLQSDDSGTAARNVQPIHNNYFNDAFFLKGLVSNGVCPSFCPTEPKFPDPKVPYGVSYPGATFKFTVLDTSGVKRVQQVSQFSQAAYLSLQTPYMLFGLGRTNNYVEELFAGTTRHQAEHYFFFEGVIPNSQLIFIPYQPAEVKDTSTWKVELYIQPADYVPWVMVILIAAACVLAIVVAVLHWMEKREDELDRRKALHIINFDAL</sequence>
<evidence type="ECO:0000256" key="6">
    <source>
        <dbReference type="ARBA" id="ARBA00023180"/>
    </source>
</evidence>
<proteinExistence type="inferred from homology"/>
<keyword evidence="4 7" id="KW-1133">Transmembrane helix</keyword>
<keyword evidence="10" id="KW-1185">Reference proteome</keyword>
<reference evidence="9 10" key="1">
    <citation type="journal article" date="2018" name="New Phytol.">
        <title>Phylogenomics of Endogonaceae and evolution of mycorrhizas within Mucoromycota.</title>
        <authorList>
            <person name="Chang Y."/>
            <person name="Desiro A."/>
            <person name="Na H."/>
            <person name="Sandor L."/>
            <person name="Lipzen A."/>
            <person name="Clum A."/>
            <person name="Barry K."/>
            <person name="Grigoriev I.V."/>
            <person name="Martin F.M."/>
            <person name="Stajich J.E."/>
            <person name="Smith M.E."/>
            <person name="Bonito G."/>
            <person name="Spatafora J.W."/>
        </authorList>
    </citation>
    <scope>NUCLEOTIDE SEQUENCE [LARGE SCALE GENOMIC DNA]</scope>
    <source>
        <strain evidence="9 10">GMNB39</strain>
    </source>
</reference>
<keyword evidence="5 7" id="KW-0472">Membrane</keyword>
<evidence type="ECO:0000256" key="2">
    <source>
        <dbReference type="ARBA" id="ARBA00006496"/>
    </source>
</evidence>
<dbReference type="AlphaFoldDB" id="A0A433D3I6"/>
<comment type="caution">
    <text evidence="9">The sequence shown here is derived from an EMBL/GenBank/DDBJ whole genome shotgun (WGS) entry which is preliminary data.</text>
</comment>
<accession>A0A433D3I6</accession>
<name>A0A433D3I6_9FUNG</name>
<feature type="domain" description="T-cell immunomodulatory protein TIP C2" evidence="8">
    <location>
        <begin position="535"/>
        <end position="636"/>
    </location>
</feature>
<dbReference type="Proteomes" id="UP000268093">
    <property type="component" value="Unassembled WGS sequence"/>
</dbReference>
<gene>
    <name evidence="9" type="ORF">BC936DRAFT_148236</name>
</gene>
<comment type="subcellular location">
    <subcellularLocation>
        <location evidence="1">Membrane</location>
        <topology evidence="1">Single-pass type I membrane protein</topology>
    </subcellularLocation>
</comment>
<dbReference type="Pfam" id="PF23122">
    <property type="entry name" value="C2_ITFG1"/>
    <property type="match status" value="1"/>
</dbReference>
<evidence type="ECO:0000313" key="9">
    <source>
        <dbReference type="EMBL" id="RUP45394.1"/>
    </source>
</evidence>
<dbReference type="InterPro" id="IPR024881">
    <property type="entry name" value="Tip"/>
</dbReference>
<comment type="similarity">
    <text evidence="2">Belongs to the TIP family.</text>
</comment>
<evidence type="ECO:0000256" key="7">
    <source>
        <dbReference type="SAM" id="Phobius"/>
    </source>
</evidence>
<evidence type="ECO:0000256" key="4">
    <source>
        <dbReference type="ARBA" id="ARBA00022989"/>
    </source>
</evidence>
<evidence type="ECO:0000256" key="5">
    <source>
        <dbReference type="ARBA" id="ARBA00023136"/>
    </source>
</evidence>
<dbReference type="EMBL" id="RBNI01007361">
    <property type="protein sequence ID" value="RUP45394.1"/>
    <property type="molecule type" value="Genomic_DNA"/>
</dbReference>
<dbReference type="OrthoDB" id="10022113at2759"/>
<evidence type="ECO:0000313" key="10">
    <source>
        <dbReference type="Proteomes" id="UP000268093"/>
    </source>
</evidence>
<dbReference type="GO" id="GO:0005886">
    <property type="term" value="C:plasma membrane"/>
    <property type="evidence" value="ECO:0007669"/>
    <property type="project" value="TreeGrafter"/>
</dbReference>
<dbReference type="InterPro" id="IPR028994">
    <property type="entry name" value="Integrin_alpha_N"/>
</dbReference>
<protein>
    <recommendedName>
        <fullName evidence="8">T-cell immunomodulatory protein TIP C2 domain-containing protein</fullName>
    </recommendedName>
</protein>
<dbReference type="InterPro" id="IPR057089">
    <property type="entry name" value="C2_TIP"/>
</dbReference>
<evidence type="ECO:0000256" key="1">
    <source>
        <dbReference type="ARBA" id="ARBA00004479"/>
    </source>
</evidence>
<keyword evidence="6" id="KW-0325">Glycoprotein</keyword>
<evidence type="ECO:0000259" key="8">
    <source>
        <dbReference type="Pfam" id="PF23122"/>
    </source>
</evidence>
<dbReference type="SUPFAM" id="SSF69318">
    <property type="entry name" value="Integrin alpha N-terminal domain"/>
    <property type="match status" value="2"/>
</dbReference>
<evidence type="ECO:0000256" key="3">
    <source>
        <dbReference type="ARBA" id="ARBA00022692"/>
    </source>
</evidence>
<organism evidence="9 10">
    <name type="scientific">Jimgerdemannia flammicorona</name>
    <dbReference type="NCBI Taxonomy" id="994334"/>
    <lineage>
        <taxon>Eukaryota</taxon>
        <taxon>Fungi</taxon>
        <taxon>Fungi incertae sedis</taxon>
        <taxon>Mucoromycota</taxon>
        <taxon>Mucoromycotina</taxon>
        <taxon>Endogonomycetes</taxon>
        <taxon>Endogonales</taxon>
        <taxon>Endogonaceae</taxon>
        <taxon>Jimgerdemannia</taxon>
    </lineage>
</organism>
<feature type="transmembrane region" description="Helical" evidence="7">
    <location>
        <begin position="642"/>
        <end position="667"/>
    </location>
</feature>
<dbReference type="PANTHER" id="PTHR13412">
    <property type="entry name" value="T-CELL IMMUNOMODULATORY PROTEIN HOMOLOG"/>
    <property type="match status" value="1"/>
</dbReference>
<dbReference type="PANTHER" id="PTHR13412:SF0">
    <property type="entry name" value="T-CELL IMMUNOMODULATORY PROTEIN"/>
    <property type="match status" value="1"/>
</dbReference>
<keyword evidence="3 7" id="KW-0812">Transmembrane</keyword>